<dbReference type="Gene3D" id="3.10.290.30">
    <property type="entry name" value="MM3350-like"/>
    <property type="match status" value="1"/>
</dbReference>
<proteinExistence type="predicted"/>
<dbReference type="PANTHER" id="PTHR41878:SF1">
    <property type="entry name" value="TNPR PROTEIN"/>
    <property type="match status" value="1"/>
</dbReference>
<organism evidence="2 3">
    <name type="scientific">Pusillimonas minor</name>
    <dbReference type="NCBI Taxonomy" id="2697024"/>
    <lineage>
        <taxon>Bacteria</taxon>
        <taxon>Pseudomonadati</taxon>
        <taxon>Pseudomonadota</taxon>
        <taxon>Betaproteobacteria</taxon>
        <taxon>Burkholderiales</taxon>
        <taxon>Alcaligenaceae</taxon>
        <taxon>Pusillimonas</taxon>
    </lineage>
</organism>
<dbReference type="InterPro" id="IPR024047">
    <property type="entry name" value="MM3350-like_sf"/>
</dbReference>
<name>A0A842HUS7_9BURK</name>
<dbReference type="PANTHER" id="PTHR41878">
    <property type="entry name" value="LEXA REPRESSOR-RELATED"/>
    <property type="match status" value="1"/>
</dbReference>
<gene>
    <name evidence="2" type="ORF">GTU67_15035</name>
</gene>
<comment type="caution">
    <text evidence="2">The sequence shown here is derived from an EMBL/GenBank/DDBJ whole genome shotgun (WGS) entry which is preliminary data.</text>
</comment>
<dbReference type="Pfam" id="PF07929">
    <property type="entry name" value="PRiA4_ORF3"/>
    <property type="match status" value="1"/>
</dbReference>
<dbReference type="Proteomes" id="UP000545386">
    <property type="component" value="Unassembled WGS sequence"/>
</dbReference>
<accession>A0A842HUS7</accession>
<evidence type="ECO:0000313" key="3">
    <source>
        <dbReference type="Proteomes" id="UP000545386"/>
    </source>
</evidence>
<feature type="domain" description="Plasmid pRiA4b Orf3-like" evidence="1">
    <location>
        <begin position="27"/>
        <end position="195"/>
    </location>
</feature>
<evidence type="ECO:0000259" key="1">
    <source>
        <dbReference type="Pfam" id="PF07929"/>
    </source>
</evidence>
<dbReference type="InterPro" id="IPR012912">
    <property type="entry name" value="Plasmid_pRiA4b_Orf3-like"/>
</dbReference>
<dbReference type="AlphaFoldDB" id="A0A842HUS7"/>
<dbReference type="SUPFAM" id="SSF159941">
    <property type="entry name" value="MM3350-like"/>
    <property type="match status" value="1"/>
</dbReference>
<reference evidence="2 3" key="1">
    <citation type="submission" date="2020-08" db="EMBL/GenBank/DDBJ databases">
        <title>Paraeoetvoesia sp. YC-7-48 draft genome sequence.</title>
        <authorList>
            <person name="Yao L."/>
        </authorList>
    </citation>
    <scope>NUCLEOTIDE SEQUENCE [LARGE SCALE GENOMIC DNA]</scope>
    <source>
        <strain evidence="3">YC-7-48</strain>
    </source>
</reference>
<evidence type="ECO:0000313" key="2">
    <source>
        <dbReference type="EMBL" id="MBC2771200.1"/>
    </source>
</evidence>
<dbReference type="EMBL" id="JACJUU010000034">
    <property type="protein sequence ID" value="MBC2771200.1"/>
    <property type="molecule type" value="Genomic_DNA"/>
</dbReference>
<sequence length="205" mass="23387">MESKLTLHRSGLRRVTSDKLTVLGGEALVLRIELRDSAPLIYRTILVPANITLRKLHVTLLWAMGWQGGHLHEFIINDMHYGEPDPDYPEHDLKNEQRVRLGKALGGARTFDYLYDYGDAWWHRVTLVERTQFEGPLDSPWCLDGANACPPEDVGGIPGYEDFLEVMANPSHPEYGQMMQWCGGPFDPSAFDLNEVNQRLREIQL</sequence>
<protein>
    <submittedName>
        <fullName evidence="2">Plasmid pRiA4b ORF-3 family protein</fullName>
    </submittedName>
</protein>
<keyword evidence="3" id="KW-1185">Reference proteome</keyword>